<evidence type="ECO:0000256" key="1">
    <source>
        <dbReference type="SAM" id="Coils"/>
    </source>
</evidence>
<evidence type="ECO:0008006" key="6">
    <source>
        <dbReference type="Google" id="ProtNLM"/>
    </source>
</evidence>
<feature type="transmembrane region" description="Helical" evidence="3">
    <location>
        <begin position="597"/>
        <end position="617"/>
    </location>
</feature>
<evidence type="ECO:0000313" key="5">
    <source>
        <dbReference type="Proteomes" id="UP000018050"/>
    </source>
</evidence>
<dbReference type="GeneID" id="25268235"/>
<evidence type="ECO:0000256" key="2">
    <source>
        <dbReference type="SAM" id="MobiDB-lite"/>
    </source>
</evidence>
<sequence>MLGTSQCFVHSVFAAVIIAPLVSLVAEGIRETGAKGRHVGHSWMKEAGFISLQDSRTGVAASDNSLQQADFSLERQRLPEGSKDPLDLLLDSRETAGLHFAEGILDARGSSADPGVLGTNLSAASAQSFPLPFAQDLQKRPLNVQALYPEAAAVLTPARYSAALQWDISKHIRSSPAPLKTQRPSQFLREKALALVPATQESLTDDKGRPLPYPFSLPTPLQLLQSAFGNEYAVKELGADQRPLGAESSGGSTSGPGASISPGAGSSGRSSVYESSLTRERTSAFLRWIPFGLTRKSSAADVVGESPVDTRAGEVSSIEPPENEEAFVKALSRSLPRRWLTAPDGRRLVIVLNDQITECRRLLHLAVNSSSGGTPVFVESSEGIDPRELLMRLRQERIGGKKLAFLLFALGGTEMLPMSTAFIERAVLRVPKADDIKSFLKRKEEDAAKEWASKEEELEEKRQRMKKRKEHLLELESGRKAVKMDEKTINLQQLTTFWCVFEKGSGNVGQLEAHSPKKAEQPPVLVLNPFDEYLLRFNYTEVSDLTSYAEALAMELRNEPLEISIGGETHRIAVMILSEPLETEAELGPTWVRLNRLIHMAIAISMIVGLLCCLCMWRLMLLLKQR</sequence>
<feature type="coiled-coil region" evidence="1">
    <location>
        <begin position="441"/>
        <end position="475"/>
    </location>
</feature>
<reference evidence="4" key="2">
    <citation type="submission" date="2013-10" db="EMBL/GenBank/DDBJ databases">
        <authorList>
            <person name="Aslett M."/>
        </authorList>
    </citation>
    <scope>NUCLEOTIDE SEQUENCE</scope>
    <source>
        <strain evidence="4">Houghton</strain>
    </source>
</reference>
<dbReference type="Proteomes" id="UP000018050">
    <property type="component" value="Unassembled WGS sequence"/>
</dbReference>
<dbReference type="OMA" id="LRFNYTE"/>
<name>U6GIN8_EIMAC</name>
<keyword evidence="5" id="KW-1185">Reference proteome</keyword>
<accession>U6GIN8</accession>
<dbReference type="RefSeq" id="XP_013250701.1">
    <property type="nucleotide sequence ID" value="XM_013395247.1"/>
</dbReference>
<evidence type="ECO:0000256" key="3">
    <source>
        <dbReference type="SAM" id="Phobius"/>
    </source>
</evidence>
<feature type="compositionally biased region" description="Low complexity" evidence="2">
    <location>
        <begin position="245"/>
        <end position="273"/>
    </location>
</feature>
<protein>
    <recommendedName>
        <fullName evidence="6">Transmembrane protein</fullName>
    </recommendedName>
</protein>
<feature type="transmembrane region" description="Helical" evidence="3">
    <location>
        <begin position="7"/>
        <end position="26"/>
    </location>
</feature>
<keyword evidence="3" id="KW-0472">Membrane</keyword>
<keyword evidence="3" id="KW-0812">Transmembrane</keyword>
<organism evidence="4 5">
    <name type="scientific">Eimeria acervulina</name>
    <name type="common">Coccidian parasite</name>
    <dbReference type="NCBI Taxonomy" id="5801"/>
    <lineage>
        <taxon>Eukaryota</taxon>
        <taxon>Sar</taxon>
        <taxon>Alveolata</taxon>
        <taxon>Apicomplexa</taxon>
        <taxon>Conoidasida</taxon>
        <taxon>Coccidia</taxon>
        <taxon>Eucoccidiorida</taxon>
        <taxon>Eimeriorina</taxon>
        <taxon>Eimeriidae</taxon>
        <taxon>Eimeria</taxon>
    </lineage>
</organism>
<dbReference type="AlphaFoldDB" id="U6GIN8"/>
<dbReference type="OrthoDB" id="346131at2759"/>
<gene>
    <name evidence="4" type="ORF">EAH_00001650</name>
</gene>
<keyword evidence="3" id="KW-1133">Transmembrane helix</keyword>
<keyword evidence="1" id="KW-0175">Coiled coil</keyword>
<proteinExistence type="predicted"/>
<evidence type="ECO:0000313" key="4">
    <source>
        <dbReference type="EMBL" id="CDI79153.1"/>
    </source>
</evidence>
<dbReference type="VEuPathDB" id="ToxoDB:EAH_00001650"/>
<feature type="region of interest" description="Disordered" evidence="2">
    <location>
        <begin position="242"/>
        <end position="273"/>
    </location>
</feature>
<reference evidence="4" key="1">
    <citation type="submission" date="2013-10" db="EMBL/GenBank/DDBJ databases">
        <title>Genomic analysis of the causative agents of coccidiosis in chickens.</title>
        <authorList>
            <person name="Reid A.J."/>
            <person name="Blake D."/>
            <person name="Billington K."/>
            <person name="Browne H."/>
            <person name="Dunn M."/>
            <person name="Hung S."/>
            <person name="Kawahara F."/>
            <person name="Miranda-Saavedra D."/>
            <person name="Mourier T."/>
            <person name="Nagra H."/>
            <person name="Otto T.D."/>
            <person name="Rawlings N."/>
            <person name="Sanchez A."/>
            <person name="Sanders M."/>
            <person name="Subramaniam C."/>
            <person name="Tay Y."/>
            <person name="Dear P."/>
            <person name="Doerig C."/>
            <person name="Gruber A."/>
            <person name="Parkinson J."/>
            <person name="Shirley M."/>
            <person name="Wan K.L."/>
            <person name="Berriman M."/>
            <person name="Tomley F."/>
            <person name="Pain A."/>
        </authorList>
    </citation>
    <scope>NUCLEOTIDE SEQUENCE</scope>
    <source>
        <strain evidence="4">Houghton</strain>
    </source>
</reference>
<dbReference type="EMBL" id="HG670980">
    <property type="protein sequence ID" value="CDI79153.1"/>
    <property type="molecule type" value="Genomic_DNA"/>
</dbReference>